<dbReference type="EMBL" id="BKCJ010002221">
    <property type="protein sequence ID" value="GEU47099.1"/>
    <property type="molecule type" value="Genomic_DNA"/>
</dbReference>
<feature type="domain" description="Reverse transcriptase Ty1/copia-type" evidence="1">
    <location>
        <begin position="355"/>
        <end position="458"/>
    </location>
</feature>
<accession>A0A6L2KDW3</accession>
<dbReference type="InterPro" id="IPR013103">
    <property type="entry name" value="RVT_2"/>
</dbReference>
<evidence type="ECO:0000259" key="1">
    <source>
        <dbReference type="Pfam" id="PF07727"/>
    </source>
</evidence>
<evidence type="ECO:0000313" key="2">
    <source>
        <dbReference type="EMBL" id="GEU47099.1"/>
    </source>
</evidence>
<gene>
    <name evidence="2" type="ORF">Tci_019077</name>
</gene>
<comment type="caution">
    <text evidence="2">The sequence shown here is derived from an EMBL/GenBank/DDBJ whole genome shotgun (WGS) entry which is preliminary data.</text>
</comment>
<sequence length="461" mass="51839">MFQQGEDPIECTNKAIAFLSAVASRYAAWFKEKLMLAEAQEAGHILDEDELAFLADPSISKALVTQQKIPKNLAFQTEYLDAYESDCDDLSSAKAMEATVDQCSVDKNIFEIQIKQIRIDNDQLLNQIMSQEIVHVAVNSVDSFDVKNSCVNDGISHSKPNATIAPGMFKLDIEPISPRLKNNRDAHEVPSDLGMIIAKIIGYRDYQMGNVTISRVYYVEGLGHNLFSVGQFYDSDLETIHVDFDELTTMASKQVSSGLEPKLLTPRKISSGLLPNIPSSTPSGSHFTKDHPIDNVIGDPSRPVSNRQQLQVDALFYYFKAFLSSVEPKSYKDTLTESCWIEAMEEELNEFKCLEIWELVPRPNCIMVITLKWIYKVKLDDLGGVLKNKARLVARGYPQEEGIEFKESFALVVRLEATRIFIAFSAHMNMVVYQMDVKTMLLNGILCEEVYVSQPDGFVDP</sequence>
<protein>
    <submittedName>
        <fullName evidence="2">Gag-Pol polyprotein</fullName>
    </submittedName>
</protein>
<name>A0A6L2KDW3_TANCI</name>
<proteinExistence type="predicted"/>
<dbReference type="AlphaFoldDB" id="A0A6L2KDW3"/>
<reference evidence="2" key="1">
    <citation type="journal article" date="2019" name="Sci. Rep.">
        <title>Draft genome of Tanacetum cinerariifolium, the natural source of mosquito coil.</title>
        <authorList>
            <person name="Yamashiro T."/>
            <person name="Shiraishi A."/>
            <person name="Satake H."/>
            <person name="Nakayama K."/>
        </authorList>
    </citation>
    <scope>NUCLEOTIDE SEQUENCE</scope>
</reference>
<organism evidence="2">
    <name type="scientific">Tanacetum cinerariifolium</name>
    <name type="common">Dalmatian daisy</name>
    <name type="synonym">Chrysanthemum cinerariifolium</name>
    <dbReference type="NCBI Taxonomy" id="118510"/>
    <lineage>
        <taxon>Eukaryota</taxon>
        <taxon>Viridiplantae</taxon>
        <taxon>Streptophyta</taxon>
        <taxon>Embryophyta</taxon>
        <taxon>Tracheophyta</taxon>
        <taxon>Spermatophyta</taxon>
        <taxon>Magnoliopsida</taxon>
        <taxon>eudicotyledons</taxon>
        <taxon>Gunneridae</taxon>
        <taxon>Pentapetalae</taxon>
        <taxon>asterids</taxon>
        <taxon>campanulids</taxon>
        <taxon>Asterales</taxon>
        <taxon>Asteraceae</taxon>
        <taxon>Asteroideae</taxon>
        <taxon>Anthemideae</taxon>
        <taxon>Anthemidinae</taxon>
        <taxon>Tanacetum</taxon>
    </lineage>
</organism>
<dbReference type="Pfam" id="PF07727">
    <property type="entry name" value="RVT_2"/>
    <property type="match status" value="1"/>
</dbReference>